<dbReference type="STRING" id="121845.A0A1S3D8Y5"/>
<dbReference type="GeneID" id="103513036"/>
<evidence type="ECO:0000256" key="1">
    <source>
        <dbReference type="ARBA" id="ARBA00004496"/>
    </source>
</evidence>
<evidence type="ECO:0000256" key="2">
    <source>
        <dbReference type="ARBA" id="ARBA00022490"/>
    </source>
</evidence>
<evidence type="ECO:0000313" key="11">
    <source>
        <dbReference type="RefSeq" id="XP_008476068.3"/>
    </source>
</evidence>
<feature type="region of interest" description="Disordered" evidence="8">
    <location>
        <begin position="337"/>
        <end position="365"/>
    </location>
</feature>
<keyword evidence="10" id="KW-1185">Reference proteome</keyword>
<protein>
    <submittedName>
        <fullName evidence="11">Uncharacterized protein LOC103513036</fullName>
    </submittedName>
</protein>
<dbReference type="AlphaFoldDB" id="A0A1S3D8Y5"/>
<dbReference type="InterPro" id="IPR002857">
    <property type="entry name" value="Znf_CXXC"/>
</dbReference>
<proteinExistence type="predicted"/>
<dbReference type="GO" id="GO:0005737">
    <property type="term" value="C:cytoplasm"/>
    <property type="evidence" value="ECO:0007669"/>
    <property type="project" value="UniProtKB-SubCell"/>
</dbReference>
<dbReference type="PROSITE" id="PS51058">
    <property type="entry name" value="ZF_CXXC"/>
    <property type="match status" value="1"/>
</dbReference>
<keyword evidence="6" id="KW-0238">DNA-binding</keyword>
<dbReference type="PANTHER" id="PTHR13419:SF0">
    <property type="entry name" value="CXXC-TYPE DOMAIN-CONTAINING PROTEIN"/>
    <property type="match status" value="1"/>
</dbReference>
<dbReference type="GO" id="GO:0008327">
    <property type="term" value="F:methyl-CpG binding"/>
    <property type="evidence" value="ECO:0007669"/>
    <property type="project" value="TreeGrafter"/>
</dbReference>
<evidence type="ECO:0000256" key="6">
    <source>
        <dbReference type="ARBA" id="ARBA00023125"/>
    </source>
</evidence>
<feature type="region of interest" description="Disordered" evidence="8">
    <location>
        <begin position="106"/>
        <end position="144"/>
    </location>
</feature>
<evidence type="ECO:0000256" key="8">
    <source>
        <dbReference type="SAM" id="MobiDB-lite"/>
    </source>
</evidence>
<evidence type="ECO:0000259" key="9">
    <source>
        <dbReference type="PROSITE" id="PS51058"/>
    </source>
</evidence>
<dbReference type="GO" id="GO:0008270">
    <property type="term" value="F:zinc ion binding"/>
    <property type="evidence" value="ECO:0007669"/>
    <property type="project" value="UniProtKB-KW"/>
</dbReference>
<keyword evidence="4 7" id="KW-0863">Zinc-finger</keyword>
<dbReference type="PANTHER" id="PTHR13419">
    <property type="entry name" value="ZINC FINGER-CONTAINING"/>
    <property type="match status" value="1"/>
</dbReference>
<dbReference type="RefSeq" id="XP_008476068.3">
    <property type="nucleotide sequence ID" value="XM_008477846.3"/>
</dbReference>
<dbReference type="GO" id="GO:0005634">
    <property type="term" value="C:nucleus"/>
    <property type="evidence" value="ECO:0007669"/>
    <property type="project" value="TreeGrafter"/>
</dbReference>
<feature type="region of interest" description="Disordered" evidence="8">
    <location>
        <begin position="280"/>
        <end position="320"/>
    </location>
</feature>
<gene>
    <name evidence="11" type="primary">LOC103513036</name>
</gene>
<feature type="region of interest" description="Disordered" evidence="8">
    <location>
        <begin position="161"/>
        <end position="186"/>
    </location>
</feature>
<feature type="domain" description="CXXC-type" evidence="9">
    <location>
        <begin position="364"/>
        <end position="404"/>
    </location>
</feature>
<feature type="compositionally biased region" description="Polar residues" evidence="8">
    <location>
        <begin position="118"/>
        <end position="144"/>
    </location>
</feature>
<feature type="compositionally biased region" description="Low complexity" evidence="8">
    <location>
        <begin position="304"/>
        <end position="320"/>
    </location>
</feature>
<dbReference type="Proteomes" id="UP000079169">
    <property type="component" value="Unplaced"/>
</dbReference>
<evidence type="ECO:0000256" key="7">
    <source>
        <dbReference type="PROSITE-ProRule" id="PRU00509"/>
    </source>
</evidence>
<reference evidence="11" key="1">
    <citation type="submission" date="2025-08" db="UniProtKB">
        <authorList>
            <consortium name="RefSeq"/>
        </authorList>
    </citation>
    <scope>IDENTIFICATION</scope>
</reference>
<evidence type="ECO:0000256" key="5">
    <source>
        <dbReference type="ARBA" id="ARBA00022833"/>
    </source>
</evidence>
<feature type="compositionally biased region" description="Low complexity" evidence="8">
    <location>
        <begin position="35"/>
        <end position="53"/>
    </location>
</feature>
<name>A0A1S3D8Y5_DIACI</name>
<sequence>MSEGGGEVPYAGGGYPAQPPTPSSTVPDSGADPNSKSSTSSSGLPPFSSFSASDLAEGLGSRLGPEGFGTESLQGRLLDISGWDYYGEGLTGRLLDRGDGFPMLIPQPQYRPWESKTFDGNSQDQIKSADSSYPTSPASKLPSFQSQFNSFTQDQNGETISLTTLTPAPPSPTPISNSTTPTPGLPSFHTLSAVNVNPRYPLVPAPVQAREIPQIQQQILDERHIHLFPSPPGQYHQIIPQNPQQTTLLTVVKTEPVAIVHQGIYQNSIILDQDVKVEENNTSPRGFLDGRKKERRKIRASSMDSSIESDGVGSSSVESSGQVAAVSSTAGFKSNMMQHQGQMQMQGQGMEDDGSDNGNGDKQTKKKRKRCGECIGCQRKDNCGDCAPCRNDKSHQICKMRRCEKLTDKKHLLYLNSEFPRGESRRGRGKGSRGSRGGG</sequence>
<feature type="region of interest" description="Disordered" evidence="8">
    <location>
        <begin position="1"/>
        <end position="69"/>
    </location>
</feature>
<feature type="non-terminal residue" evidence="11">
    <location>
        <position position="439"/>
    </location>
</feature>
<keyword evidence="5" id="KW-0862">Zinc</keyword>
<evidence type="ECO:0000256" key="3">
    <source>
        <dbReference type="ARBA" id="ARBA00022723"/>
    </source>
</evidence>
<dbReference type="PaxDb" id="121845-A0A1S3D8Y5"/>
<evidence type="ECO:0000313" key="10">
    <source>
        <dbReference type="Proteomes" id="UP000079169"/>
    </source>
</evidence>
<accession>A0A1S3D8Y5</accession>
<feature type="compositionally biased region" description="Gly residues" evidence="8">
    <location>
        <begin position="1"/>
        <end position="15"/>
    </location>
</feature>
<feature type="compositionally biased region" description="Low complexity" evidence="8">
    <location>
        <begin position="337"/>
        <end position="349"/>
    </location>
</feature>
<dbReference type="InterPro" id="IPR040388">
    <property type="entry name" value="CXXC4/CXXC5"/>
</dbReference>
<keyword evidence="3" id="KW-0479">Metal-binding</keyword>
<dbReference type="KEGG" id="dci:103513036"/>
<organism evidence="10 11">
    <name type="scientific">Diaphorina citri</name>
    <name type="common">Asian citrus psyllid</name>
    <dbReference type="NCBI Taxonomy" id="121845"/>
    <lineage>
        <taxon>Eukaryota</taxon>
        <taxon>Metazoa</taxon>
        <taxon>Ecdysozoa</taxon>
        <taxon>Arthropoda</taxon>
        <taxon>Hexapoda</taxon>
        <taxon>Insecta</taxon>
        <taxon>Pterygota</taxon>
        <taxon>Neoptera</taxon>
        <taxon>Paraneoptera</taxon>
        <taxon>Hemiptera</taxon>
        <taxon>Sternorrhyncha</taxon>
        <taxon>Psylloidea</taxon>
        <taxon>Psyllidae</taxon>
        <taxon>Diaphorininae</taxon>
        <taxon>Diaphorina</taxon>
    </lineage>
</organism>
<evidence type="ECO:0000256" key="4">
    <source>
        <dbReference type="ARBA" id="ARBA00022771"/>
    </source>
</evidence>
<keyword evidence="2" id="KW-0963">Cytoplasm</keyword>
<comment type="subcellular location">
    <subcellularLocation>
        <location evidence="1">Cytoplasm</location>
    </subcellularLocation>
</comment>
<dbReference type="Pfam" id="PF02008">
    <property type="entry name" value="zf-CXXC"/>
    <property type="match status" value="1"/>
</dbReference>
<feature type="region of interest" description="Disordered" evidence="8">
    <location>
        <begin position="415"/>
        <end position="439"/>
    </location>
</feature>